<name>A0A0F5J8K2_9BACT</name>
<reference evidence="3 4" key="1">
    <citation type="submission" date="2013-04" db="EMBL/GenBank/DDBJ databases">
        <title>The Genome Sequence of Parabacteroides gordonii DSM 23371.</title>
        <authorList>
            <consortium name="The Broad Institute Genomics Platform"/>
            <person name="Earl A."/>
            <person name="Ward D."/>
            <person name="Feldgarden M."/>
            <person name="Gevers D."/>
            <person name="Martens E."/>
            <person name="Sakamoto M."/>
            <person name="Benno Y."/>
            <person name="Suzuki N."/>
            <person name="Matsunaga N."/>
            <person name="Koshihara K."/>
            <person name="Seki M."/>
            <person name="Komiya H."/>
            <person name="Walker B."/>
            <person name="Young S."/>
            <person name="Zeng Q."/>
            <person name="Gargeya S."/>
            <person name="Fitzgerald M."/>
            <person name="Haas B."/>
            <person name="Abouelleil A."/>
            <person name="Allen A.W."/>
            <person name="Alvarado L."/>
            <person name="Arachchi H.M."/>
            <person name="Berlin A.M."/>
            <person name="Chapman S.B."/>
            <person name="Gainer-Dewar J."/>
            <person name="Goldberg J."/>
            <person name="Griggs A."/>
            <person name="Gujja S."/>
            <person name="Hansen M."/>
            <person name="Howarth C."/>
            <person name="Imamovic A."/>
            <person name="Ireland A."/>
            <person name="Larimer J."/>
            <person name="McCowan C."/>
            <person name="Murphy C."/>
            <person name="Pearson M."/>
            <person name="Poon T.W."/>
            <person name="Priest M."/>
            <person name="Roberts A."/>
            <person name="Saif S."/>
            <person name="Shea T."/>
            <person name="Sisk P."/>
            <person name="Sykes S."/>
            <person name="Wortman J."/>
            <person name="Nusbaum C."/>
            <person name="Birren B."/>
        </authorList>
    </citation>
    <scope>NUCLEOTIDE SEQUENCE [LARGE SCALE GENOMIC DNA]</scope>
    <source>
        <strain evidence="3 4">MS-1</strain>
    </source>
</reference>
<dbReference type="Pfam" id="PF13635">
    <property type="entry name" value="DUF4143"/>
    <property type="match status" value="1"/>
</dbReference>
<evidence type="ECO:0000259" key="1">
    <source>
        <dbReference type="Pfam" id="PF13173"/>
    </source>
</evidence>
<evidence type="ECO:0000313" key="3">
    <source>
        <dbReference type="EMBL" id="KKB54221.1"/>
    </source>
</evidence>
<dbReference type="SUPFAM" id="SSF52540">
    <property type="entry name" value="P-loop containing nucleoside triphosphate hydrolases"/>
    <property type="match status" value="1"/>
</dbReference>
<dbReference type="Proteomes" id="UP000033035">
    <property type="component" value="Unassembled WGS sequence"/>
</dbReference>
<dbReference type="EMBL" id="AQHW01000017">
    <property type="protein sequence ID" value="KKB54221.1"/>
    <property type="molecule type" value="Genomic_DNA"/>
</dbReference>
<dbReference type="RefSeq" id="WP_028728348.1">
    <property type="nucleotide sequence ID" value="NZ_AUAE01000029.1"/>
</dbReference>
<feature type="domain" description="DUF4143" evidence="2">
    <location>
        <begin position="223"/>
        <end position="368"/>
    </location>
</feature>
<proteinExistence type="predicted"/>
<feature type="domain" description="AAA" evidence="1">
    <location>
        <begin position="40"/>
        <end position="175"/>
    </location>
</feature>
<protein>
    <submittedName>
        <fullName evidence="3">Uncharacterized protein</fullName>
    </submittedName>
</protein>
<dbReference type="PANTHER" id="PTHR33295">
    <property type="entry name" value="ATPASE"/>
    <property type="match status" value="1"/>
</dbReference>
<dbReference type="InterPro" id="IPR027417">
    <property type="entry name" value="P-loop_NTPase"/>
</dbReference>
<dbReference type="PATRIC" id="fig|1203610.3.peg.3878"/>
<dbReference type="Gene3D" id="3.40.50.300">
    <property type="entry name" value="P-loop containing nucleotide triphosphate hydrolases"/>
    <property type="match status" value="1"/>
</dbReference>
<gene>
    <name evidence="3" type="ORF">HMPREF1536_03802</name>
</gene>
<sequence length="423" mass="49607">MDKRLELLEKYNFWDGQFPDLGLIRNEYIDKIANAMDNKLIKVLVGQRRSGKSFIMRQLMNHLVTEKRISPKQLFYVNFEFAPFGFIKNAEDLYDLYTLYKAEKQPTGKIYLFLDEIQNVSEWEKTVNSLSQDYTEDCEIILTGSNSKMLSSQLSTLLSGRYIEFSIYPFHIGEYALIQEKEINKDTYMDFLKSGGFPELFHLDNFETKRNYVSSIKDTVLLRDIIQRNNIKDARLLEDIFGYLVNNASNLISINNVVNFFKSKGRKTNYETVSNYILYLEEANLLHRADRYNIRGKEIISGTCKYYVNDLAFHNYLYNGYGYGTGYLLENRIYLDLKIAGYEVYVGVIKEKEVDFVATKADRIIYLQASYLLADETTIEREYAPFDLLTDHYEKYVVTLDEITLPSKNGVRHIQAWNIYNFI</sequence>
<accession>A0A0F5J8K2</accession>
<evidence type="ECO:0000259" key="2">
    <source>
        <dbReference type="Pfam" id="PF13635"/>
    </source>
</evidence>
<organism evidence="3 4">
    <name type="scientific">Parabacteroides gordonii MS-1 = DSM 23371</name>
    <dbReference type="NCBI Taxonomy" id="1203610"/>
    <lineage>
        <taxon>Bacteria</taxon>
        <taxon>Pseudomonadati</taxon>
        <taxon>Bacteroidota</taxon>
        <taxon>Bacteroidia</taxon>
        <taxon>Bacteroidales</taxon>
        <taxon>Tannerellaceae</taxon>
        <taxon>Parabacteroides</taxon>
    </lineage>
</organism>
<dbReference type="Pfam" id="PF13173">
    <property type="entry name" value="AAA_14"/>
    <property type="match status" value="1"/>
</dbReference>
<dbReference type="STRING" id="1203610.HMPREF1536_03802"/>
<dbReference type="PANTHER" id="PTHR33295:SF20">
    <property type="entry name" value="ATPASE"/>
    <property type="match status" value="1"/>
</dbReference>
<dbReference type="InterPro" id="IPR041682">
    <property type="entry name" value="AAA_14"/>
</dbReference>
<dbReference type="AlphaFoldDB" id="A0A0F5J8K2"/>
<keyword evidence="4" id="KW-1185">Reference proteome</keyword>
<comment type="caution">
    <text evidence="3">The sequence shown here is derived from an EMBL/GenBank/DDBJ whole genome shotgun (WGS) entry which is preliminary data.</text>
</comment>
<evidence type="ECO:0000313" key="4">
    <source>
        <dbReference type="Proteomes" id="UP000033035"/>
    </source>
</evidence>
<dbReference type="HOGENOM" id="CLU_041527_1_1_10"/>
<dbReference type="InterPro" id="IPR025420">
    <property type="entry name" value="DUF4143"/>
</dbReference>